<feature type="region of interest" description="Disordered" evidence="1">
    <location>
        <begin position="116"/>
        <end position="141"/>
    </location>
</feature>
<evidence type="ECO:0000313" key="3">
    <source>
        <dbReference type="Proteomes" id="UP001219355"/>
    </source>
</evidence>
<keyword evidence="3" id="KW-1185">Reference proteome</keyword>
<dbReference type="EMBL" id="CP120631">
    <property type="protein sequence ID" value="WEW61643.1"/>
    <property type="molecule type" value="Genomic_DNA"/>
</dbReference>
<dbReference type="Proteomes" id="UP001219355">
    <property type="component" value="Chromosome 5"/>
</dbReference>
<proteinExistence type="predicted"/>
<organism evidence="2 3">
    <name type="scientific">Emydomyces testavorans</name>
    <dbReference type="NCBI Taxonomy" id="2070801"/>
    <lineage>
        <taxon>Eukaryota</taxon>
        <taxon>Fungi</taxon>
        <taxon>Dikarya</taxon>
        <taxon>Ascomycota</taxon>
        <taxon>Pezizomycotina</taxon>
        <taxon>Eurotiomycetes</taxon>
        <taxon>Eurotiomycetidae</taxon>
        <taxon>Onygenales</taxon>
        <taxon>Nannizziopsiaceae</taxon>
        <taxon>Emydomyces</taxon>
    </lineage>
</organism>
<name>A0AAF0DNT9_9EURO</name>
<dbReference type="AlphaFoldDB" id="A0AAF0DNT9"/>
<sequence length="296" mass="31980">MQHRGLDLLGADYDLLLDGLDEEDFALSEGEGTGALGDIMGMRMGRRGGMRGLGMGDMDDYDEDEEHLMDLLRGGPRGLGGHRGALGGWGHLEDDGDEEGMRGLGGMAGMAGMAGMGGLGRGREPRGRRRRSGHGDREDHGVDLDIRKFSDCCGALRRDVREFWADTLGPQRYIPMEEGARIFANFTVNGVDLGLSRIYQSYSSEPRKCMKKMWRVVQSYATEISHRGPEGGPWGGNGGHLGGQRQLHPALGGRSFSAAPSHNRRPHLMPGDLDLMIPISGDHPGLGPSGGNHFGF</sequence>
<protein>
    <submittedName>
        <fullName evidence="2">Uncharacterized protein</fullName>
    </submittedName>
</protein>
<reference evidence="2" key="1">
    <citation type="submission" date="2023-03" db="EMBL/GenBank/DDBJ databases">
        <title>Emydomyces testavorans Genome Sequence.</title>
        <authorList>
            <person name="Hoyer L."/>
        </authorList>
    </citation>
    <scope>NUCLEOTIDE SEQUENCE</scope>
    <source>
        <strain evidence="2">16-2883</strain>
    </source>
</reference>
<accession>A0AAF0DNT9</accession>
<evidence type="ECO:0000313" key="2">
    <source>
        <dbReference type="EMBL" id="WEW61643.1"/>
    </source>
</evidence>
<evidence type="ECO:0000256" key="1">
    <source>
        <dbReference type="SAM" id="MobiDB-lite"/>
    </source>
</evidence>
<gene>
    <name evidence="2" type="ORF">PRK78_007134</name>
</gene>